<dbReference type="RefSeq" id="WP_101894817.1">
    <property type="nucleotide sequence ID" value="NZ_CP022684.1"/>
</dbReference>
<accession>A0A2K9LM50</accession>
<sequence>MTSMALDKRAWCALVLGIVLALPSLWVGMQLDDYFHWGLVTQRSQVLQTVSPASPYGLFSFVDGDPARVMDLMNLGLAPWWTYPLVEYAFWRPLTELTHGLDYSAWPHLPKLMHVHSLIYFGLMLWCGFRLFKLIQGQSSAWLWAAFIFALSYTHGVPAGWLANRNAVLAVLFVVLTVASHHQWRQGSRSPLDFKSSVFFTLGLLCGEMAVTAGAYLFAYALMLERGALRERIYSLLPYGVIGAAWLGMRSLLGYGASGSGHYIDLLQAPGLFLQMLVGRGLDLLGGLFWMVPPELGSGLPEWRRLVFMLLFALLLVVSWPLLKADRRARFWLLGALLCLVPVASTIPHSRLLIAASVGSAGFMGLLFSAWRNGELAVSGWLKGVTTLLVGVLVVLQIGLSGVLLPLEMVSMRLVGDNYLNSGARSWDLSDIPRKTTPILINPPLSSAGGYINGVRAYDGLPVASKTWLLASGMQPLTLTVLNAYTLDLYSESGLYDGVQEGVLRGPQVPFTKGDSVQLAGMIVTVMEVSNGVPVRARFQFSSPITSDLYQFSHWNSGNVALCVLPEKGQSIELRLDSTQCATP</sequence>
<keyword evidence="1" id="KW-0812">Transmembrane</keyword>
<evidence type="ECO:0000256" key="1">
    <source>
        <dbReference type="SAM" id="Phobius"/>
    </source>
</evidence>
<feature type="transmembrane region" description="Helical" evidence="1">
    <location>
        <begin position="233"/>
        <end position="253"/>
    </location>
</feature>
<organism evidence="2 3">
    <name type="scientific">Ketobacter alkanivorans</name>
    <dbReference type="NCBI Taxonomy" id="1917421"/>
    <lineage>
        <taxon>Bacteria</taxon>
        <taxon>Pseudomonadati</taxon>
        <taxon>Pseudomonadota</taxon>
        <taxon>Gammaproteobacteria</taxon>
        <taxon>Pseudomonadales</taxon>
        <taxon>Ketobacteraceae</taxon>
        <taxon>Ketobacter</taxon>
    </lineage>
</organism>
<gene>
    <name evidence="2" type="ORF">Kalk_13860</name>
</gene>
<feature type="transmembrane region" description="Helical" evidence="1">
    <location>
        <begin position="12"/>
        <end position="29"/>
    </location>
</feature>
<feature type="transmembrane region" description="Helical" evidence="1">
    <location>
        <begin position="305"/>
        <end position="323"/>
    </location>
</feature>
<dbReference type="Proteomes" id="UP000235116">
    <property type="component" value="Chromosome"/>
</dbReference>
<keyword evidence="3" id="KW-1185">Reference proteome</keyword>
<keyword evidence="1" id="KW-0472">Membrane</keyword>
<feature type="transmembrane region" description="Helical" evidence="1">
    <location>
        <begin position="141"/>
        <end position="163"/>
    </location>
</feature>
<evidence type="ECO:0008006" key="4">
    <source>
        <dbReference type="Google" id="ProtNLM"/>
    </source>
</evidence>
<feature type="transmembrane region" description="Helical" evidence="1">
    <location>
        <begin position="329"/>
        <end position="345"/>
    </location>
</feature>
<dbReference type="KEGG" id="kak:Kalk_13860"/>
<feature type="transmembrane region" description="Helical" evidence="1">
    <location>
        <begin position="352"/>
        <end position="372"/>
    </location>
</feature>
<dbReference type="EMBL" id="CP022684">
    <property type="protein sequence ID" value="AUM13439.1"/>
    <property type="molecule type" value="Genomic_DNA"/>
</dbReference>
<feature type="transmembrane region" description="Helical" evidence="1">
    <location>
        <begin position="198"/>
        <end position="221"/>
    </location>
</feature>
<reference evidence="3" key="1">
    <citation type="submission" date="2017-08" db="EMBL/GenBank/DDBJ databases">
        <title>Direct submision.</title>
        <authorList>
            <person name="Kim S.-J."/>
            <person name="Rhee S.-K."/>
        </authorList>
    </citation>
    <scope>NUCLEOTIDE SEQUENCE [LARGE SCALE GENOMIC DNA]</scope>
    <source>
        <strain evidence="3">GI5</strain>
    </source>
</reference>
<dbReference type="AlphaFoldDB" id="A0A2K9LM50"/>
<keyword evidence="1" id="KW-1133">Transmembrane helix</keyword>
<evidence type="ECO:0000313" key="2">
    <source>
        <dbReference type="EMBL" id="AUM13439.1"/>
    </source>
</evidence>
<feature type="transmembrane region" description="Helical" evidence="1">
    <location>
        <begin position="112"/>
        <end position="129"/>
    </location>
</feature>
<evidence type="ECO:0000313" key="3">
    <source>
        <dbReference type="Proteomes" id="UP000235116"/>
    </source>
</evidence>
<feature type="transmembrane region" description="Helical" evidence="1">
    <location>
        <begin position="384"/>
        <end position="405"/>
    </location>
</feature>
<name>A0A2K9LM50_9GAMM</name>
<proteinExistence type="predicted"/>
<protein>
    <recommendedName>
        <fullName evidence="4">Glycosyltransferase RgtA/B/C/D-like domain-containing protein</fullName>
    </recommendedName>
</protein>
<dbReference type="OrthoDB" id="7053422at2"/>